<dbReference type="AlphaFoldDB" id="A0AAD7E8C6"/>
<keyword evidence="3" id="KW-1185">Reference proteome</keyword>
<reference evidence="2" key="1">
    <citation type="submission" date="2023-03" db="EMBL/GenBank/DDBJ databases">
        <title>Massive genome expansion in bonnet fungi (Mycena s.s.) driven by repeated elements and novel gene families across ecological guilds.</title>
        <authorList>
            <consortium name="Lawrence Berkeley National Laboratory"/>
            <person name="Harder C.B."/>
            <person name="Miyauchi S."/>
            <person name="Viragh M."/>
            <person name="Kuo A."/>
            <person name="Thoen E."/>
            <person name="Andreopoulos B."/>
            <person name="Lu D."/>
            <person name="Skrede I."/>
            <person name="Drula E."/>
            <person name="Henrissat B."/>
            <person name="Morin E."/>
            <person name="Kohler A."/>
            <person name="Barry K."/>
            <person name="LaButti K."/>
            <person name="Morin E."/>
            <person name="Salamov A."/>
            <person name="Lipzen A."/>
            <person name="Mereny Z."/>
            <person name="Hegedus B."/>
            <person name="Baldrian P."/>
            <person name="Stursova M."/>
            <person name="Weitz H."/>
            <person name="Taylor A."/>
            <person name="Grigoriev I.V."/>
            <person name="Nagy L.G."/>
            <person name="Martin F."/>
            <person name="Kauserud H."/>
        </authorList>
    </citation>
    <scope>NUCLEOTIDE SEQUENCE</scope>
    <source>
        <strain evidence="2">CBHHK002</strain>
    </source>
</reference>
<dbReference type="Pfam" id="PF18803">
    <property type="entry name" value="CxC2"/>
    <property type="match status" value="1"/>
</dbReference>
<sequence>MLTWANEHQDEYLNEMLRLEGRGYPAIYLTCGGCGRADPTFRCEHQTCYGPSLFCQPCIVQRHAVLPTHWIQQWDGKYFVRQSLKDLGLVIQLGHPAGTSCPNSTKVHKDFVLIDVTGIHDIALNYCLCDSNIKERQQLMRVCWWPATVRTLQTCATFAVVRLFQTLNCLGKVSAHNFLKSLELLTNNDGLVPVPDRRRAFHHIVCQYRITLMMKHAGRGHDPSGVHGTAQGELALWCHACPQAGINLPDGWDNINWDAMPEDLRCVSFFFRGGEGLQFWSLLQASRYKYFFSSHRIAIFGSL</sequence>
<dbReference type="Proteomes" id="UP001218218">
    <property type="component" value="Unassembled WGS sequence"/>
</dbReference>
<feature type="domain" description="CxC2-like cysteine cluster KDZ transposase-associated" evidence="1">
    <location>
        <begin position="84"/>
        <end position="189"/>
    </location>
</feature>
<evidence type="ECO:0000313" key="3">
    <source>
        <dbReference type="Proteomes" id="UP001218218"/>
    </source>
</evidence>
<protein>
    <recommendedName>
        <fullName evidence="1">CxC2-like cysteine cluster KDZ transposase-associated domain-containing protein</fullName>
    </recommendedName>
</protein>
<proteinExistence type="predicted"/>
<organism evidence="2 3">
    <name type="scientific">Mycena albidolilacea</name>
    <dbReference type="NCBI Taxonomy" id="1033008"/>
    <lineage>
        <taxon>Eukaryota</taxon>
        <taxon>Fungi</taxon>
        <taxon>Dikarya</taxon>
        <taxon>Basidiomycota</taxon>
        <taxon>Agaricomycotina</taxon>
        <taxon>Agaricomycetes</taxon>
        <taxon>Agaricomycetidae</taxon>
        <taxon>Agaricales</taxon>
        <taxon>Marasmiineae</taxon>
        <taxon>Mycenaceae</taxon>
        <taxon>Mycena</taxon>
    </lineage>
</organism>
<accession>A0AAD7E8C6</accession>
<name>A0AAD7E8C6_9AGAR</name>
<gene>
    <name evidence="2" type="ORF">DFH08DRAFT_722866</name>
</gene>
<dbReference type="EMBL" id="JARIHO010000114">
    <property type="protein sequence ID" value="KAJ7302604.1"/>
    <property type="molecule type" value="Genomic_DNA"/>
</dbReference>
<comment type="caution">
    <text evidence="2">The sequence shown here is derived from an EMBL/GenBank/DDBJ whole genome shotgun (WGS) entry which is preliminary data.</text>
</comment>
<evidence type="ECO:0000313" key="2">
    <source>
        <dbReference type="EMBL" id="KAJ7302604.1"/>
    </source>
</evidence>
<evidence type="ECO:0000259" key="1">
    <source>
        <dbReference type="Pfam" id="PF18803"/>
    </source>
</evidence>
<dbReference type="InterPro" id="IPR041457">
    <property type="entry name" value="CxC2_KDZ-assoc"/>
</dbReference>